<accession>A0AB35ARG5</accession>
<dbReference type="Proteomes" id="UP000603665">
    <property type="component" value="Unassembled WGS sequence"/>
</dbReference>
<dbReference type="EMBL" id="JABCQL010000013">
    <property type="protein sequence ID" value="MBF0856541.1"/>
    <property type="molecule type" value="Genomic_DNA"/>
</dbReference>
<sequence length="67" mass="7417">MSDHEGSQSQTSSEGSVVDQILEAFLTKVEAEPLMLEVAKQLRNTLLVDREDSETQLKRALSIGEEV</sequence>
<evidence type="ECO:0000313" key="2">
    <source>
        <dbReference type="Proteomes" id="UP000603665"/>
    </source>
</evidence>
<gene>
    <name evidence="1" type="ORF">HKD20_08420</name>
</gene>
<dbReference type="RefSeq" id="WP_131973843.1">
    <property type="nucleotide sequence ID" value="NZ_JABCQL010000013.1"/>
</dbReference>
<reference evidence="1" key="1">
    <citation type="submission" date="2020-04" db="EMBL/GenBank/DDBJ databases">
        <authorList>
            <person name="Sombolestani A."/>
        </authorList>
    </citation>
    <scope>NUCLEOTIDE SEQUENCE</scope>
    <source>
        <strain evidence="1">LMG1408</strain>
    </source>
</reference>
<name>A0AB35ARG5_GLUOY</name>
<organism evidence="1 2">
    <name type="scientific">Gluconobacter oxydans</name>
    <name type="common">Gluconobacter suboxydans</name>
    <dbReference type="NCBI Taxonomy" id="442"/>
    <lineage>
        <taxon>Bacteria</taxon>
        <taxon>Pseudomonadati</taxon>
        <taxon>Pseudomonadota</taxon>
        <taxon>Alphaproteobacteria</taxon>
        <taxon>Acetobacterales</taxon>
        <taxon>Acetobacteraceae</taxon>
        <taxon>Gluconobacter</taxon>
    </lineage>
</organism>
<dbReference type="AlphaFoldDB" id="A0AB35ARG5"/>
<comment type="caution">
    <text evidence="1">The sequence shown here is derived from an EMBL/GenBank/DDBJ whole genome shotgun (WGS) entry which is preliminary data.</text>
</comment>
<reference evidence="1" key="2">
    <citation type="submission" date="2023-10" db="EMBL/GenBank/DDBJ databases">
        <title>Description of novel Gluconobacter species.</title>
        <authorList>
            <person name="Cleenwerck I."/>
            <person name="Cnockaert M."/>
            <person name="Borremans W."/>
            <person name="Wieme A.D."/>
            <person name="De Vuyst L."/>
            <person name="Vandamme P."/>
        </authorList>
    </citation>
    <scope>NUCLEOTIDE SEQUENCE</scope>
    <source>
        <strain evidence="1">LMG1408</strain>
    </source>
</reference>
<evidence type="ECO:0000313" key="1">
    <source>
        <dbReference type="EMBL" id="MBF0856541.1"/>
    </source>
</evidence>
<proteinExistence type="predicted"/>
<protein>
    <submittedName>
        <fullName evidence="1">Uncharacterized protein</fullName>
    </submittedName>
</protein>